<accession>A0A1F5ZYC6</accession>
<evidence type="ECO:0008006" key="5">
    <source>
        <dbReference type="Google" id="ProtNLM"/>
    </source>
</evidence>
<dbReference type="Gene3D" id="3.40.50.300">
    <property type="entry name" value="P-loop containing nucleotide triphosphate hydrolases"/>
    <property type="match status" value="1"/>
</dbReference>
<dbReference type="AlphaFoldDB" id="A0A1F5ZYC6"/>
<evidence type="ECO:0000313" key="3">
    <source>
        <dbReference type="EMBL" id="OGG17363.1"/>
    </source>
</evidence>
<gene>
    <name evidence="3" type="ORF">A3D78_04080</name>
</gene>
<name>A0A1F5ZYC6_9BACT</name>
<evidence type="ECO:0000259" key="1">
    <source>
        <dbReference type="Pfam" id="PF13173"/>
    </source>
</evidence>
<dbReference type="SUPFAM" id="SSF52540">
    <property type="entry name" value="P-loop containing nucleoside triphosphate hydrolases"/>
    <property type="match status" value="1"/>
</dbReference>
<feature type="domain" description="DUF4143" evidence="2">
    <location>
        <begin position="252"/>
        <end position="392"/>
    </location>
</feature>
<proteinExistence type="predicted"/>
<organism evidence="3 4">
    <name type="scientific">Candidatus Gottesmanbacteria bacterium RIFCSPHIGHO2_02_FULL_39_14</name>
    <dbReference type="NCBI Taxonomy" id="1798383"/>
    <lineage>
        <taxon>Bacteria</taxon>
        <taxon>Candidatus Gottesmaniibacteriota</taxon>
    </lineage>
</organism>
<dbReference type="InterPro" id="IPR041682">
    <property type="entry name" value="AAA_14"/>
</dbReference>
<comment type="caution">
    <text evidence="3">The sequence shown here is derived from an EMBL/GenBank/DDBJ whole genome shotgun (WGS) entry which is preliminary data.</text>
</comment>
<dbReference type="Proteomes" id="UP000176253">
    <property type="component" value="Unassembled WGS sequence"/>
</dbReference>
<evidence type="ECO:0000313" key="4">
    <source>
        <dbReference type="Proteomes" id="UP000176253"/>
    </source>
</evidence>
<dbReference type="PANTHER" id="PTHR33295:SF8">
    <property type="entry name" value="AAA+ ATPASE DOMAIN-CONTAINING PROTEIN"/>
    <property type="match status" value="1"/>
</dbReference>
<dbReference type="Pfam" id="PF13635">
    <property type="entry name" value="DUF4143"/>
    <property type="match status" value="1"/>
</dbReference>
<dbReference type="InterPro" id="IPR027417">
    <property type="entry name" value="P-loop_NTPase"/>
</dbReference>
<feature type="domain" description="AAA" evidence="1">
    <location>
        <begin position="46"/>
        <end position="176"/>
    </location>
</feature>
<protein>
    <recommendedName>
        <fullName evidence="5">AAA+ ATPase domain-containing protein</fullName>
    </recommendedName>
</protein>
<dbReference type="STRING" id="1798383.A3D78_04080"/>
<dbReference type="Pfam" id="PF13173">
    <property type="entry name" value="AAA_14"/>
    <property type="match status" value="1"/>
</dbReference>
<sequence>MNNQDLLERLAFHNPWWEKGQVPIVFTPPFKRFIFGKILSYLDLDRIVMLKGPRRTGKTTIMYQIIAQLLNNGINPRNILYLSFDDPLLKIPLEEILSAYEILKVSGLKDTASFIFLDEAQFFPDWELTVKLYFDRKYPLKFFVSGSSVSLLTQKTESLAGRSIEETIYPFSFAEMTLFNNPNSELEKLLKSIKGQLFVKNFPSAISPFINRLKLSLEKYFSFGGFPHILSAPPDLWTRLLTEDIVQKVIFRDLVERYNIRQPTSLERLFAYLGKNSSGIINVSTLSAGIELSRPITEQYLSYLEQSLLIFRIPKFSHSPKESLRSNPKAHLIDPSLANLYGANKDQLIETAVADHLFAKFGKNLLFWRDQNHEIDLIIRSKDLLIPVEVKNNHSQEIPNGILYFMQKENLQKGIVVYRGNFNIKHFQNMDIYFIPLYLFLLT</sequence>
<evidence type="ECO:0000259" key="2">
    <source>
        <dbReference type="Pfam" id="PF13635"/>
    </source>
</evidence>
<dbReference type="InterPro" id="IPR025420">
    <property type="entry name" value="DUF4143"/>
</dbReference>
<dbReference type="PANTHER" id="PTHR33295">
    <property type="entry name" value="ATPASE"/>
    <property type="match status" value="1"/>
</dbReference>
<reference evidence="3 4" key="1">
    <citation type="journal article" date="2016" name="Nat. Commun.">
        <title>Thousands of microbial genomes shed light on interconnected biogeochemical processes in an aquifer system.</title>
        <authorList>
            <person name="Anantharaman K."/>
            <person name="Brown C.T."/>
            <person name="Hug L.A."/>
            <person name="Sharon I."/>
            <person name="Castelle C.J."/>
            <person name="Probst A.J."/>
            <person name="Thomas B.C."/>
            <person name="Singh A."/>
            <person name="Wilkins M.J."/>
            <person name="Karaoz U."/>
            <person name="Brodie E.L."/>
            <person name="Williams K.H."/>
            <person name="Hubbard S.S."/>
            <person name="Banfield J.F."/>
        </authorList>
    </citation>
    <scope>NUCLEOTIDE SEQUENCE [LARGE SCALE GENOMIC DNA]</scope>
</reference>
<dbReference type="EMBL" id="MFJM01000037">
    <property type="protein sequence ID" value="OGG17363.1"/>
    <property type="molecule type" value="Genomic_DNA"/>
</dbReference>